<accession>A0A2N0X849</accession>
<evidence type="ECO:0000313" key="2">
    <source>
        <dbReference type="EMBL" id="PKF68849.1"/>
    </source>
</evidence>
<dbReference type="SUPFAM" id="SSF51735">
    <property type="entry name" value="NAD(P)-binding Rossmann-fold domains"/>
    <property type="match status" value="1"/>
</dbReference>
<dbReference type="AlphaFoldDB" id="A0A2N0X849"/>
<dbReference type="PANTHER" id="PTHR43355:SF2">
    <property type="entry name" value="FLAVIN REDUCTASE (NADPH)"/>
    <property type="match status" value="1"/>
</dbReference>
<feature type="domain" description="NAD(P)-binding" evidence="1">
    <location>
        <begin position="7"/>
        <end position="183"/>
    </location>
</feature>
<dbReference type="InterPro" id="IPR016040">
    <property type="entry name" value="NAD(P)-bd_dom"/>
</dbReference>
<dbReference type="Gene3D" id="3.40.50.720">
    <property type="entry name" value="NAD(P)-binding Rossmann-like Domain"/>
    <property type="match status" value="1"/>
</dbReference>
<name>A0A2N0X849_9CORY</name>
<dbReference type="InterPro" id="IPR036291">
    <property type="entry name" value="NAD(P)-bd_dom_sf"/>
</dbReference>
<dbReference type="RefSeq" id="WP_101173479.1">
    <property type="nucleotide sequence ID" value="NZ_JAKRKB010000003.1"/>
</dbReference>
<proteinExistence type="predicted"/>
<evidence type="ECO:0000313" key="3">
    <source>
        <dbReference type="Proteomes" id="UP000233249"/>
    </source>
</evidence>
<dbReference type="Proteomes" id="UP000233249">
    <property type="component" value="Unassembled WGS sequence"/>
</dbReference>
<dbReference type="EMBL" id="PJAF01000011">
    <property type="protein sequence ID" value="PKF68849.1"/>
    <property type="molecule type" value="Genomic_DNA"/>
</dbReference>
<dbReference type="Pfam" id="PF13460">
    <property type="entry name" value="NAD_binding_10"/>
    <property type="match status" value="1"/>
</dbReference>
<dbReference type="OrthoDB" id="3191258at2"/>
<dbReference type="GO" id="GO:0016646">
    <property type="term" value="F:oxidoreductase activity, acting on the CH-NH group of donors, NAD or NADP as acceptor"/>
    <property type="evidence" value="ECO:0007669"/>
    <property type="project" value="TreeGrafter"/>
</dbReference>
<sequence>MNISIIGAAGMVGSALAAEAEERGHQVIRYTRSGSQPGARALDFSDTPAVKEVIEGGDVTVISVASRDDYDAAVAAHRALIDARPRGRFIVIGGAGALQTGEGLLLESPDFPSEYLPEATAFAAVHQAYHESEGLEWSMIAPSPMIAPGARTGEYKVGLDTPAGGFVSAEDFAVAAVDEIEQPRHAGRRFTVASRDEAVAQD</sequence>
<dbReference type="PANTHER" id="PTHR43355">
    <property type="entry name" value="FLAVIN REDUCTASE (NADPH)"/>
    <property type="match status" value="1"/>
</dbReference>
<dbReference type="InterPro" id="IPR051606">
    <property type="entry name" value="Polyketide_Oxido-like"/>
</dbReference>
<gene>
    <name evidence="2" type="ORF">CXB45_05040</name>
</gene>
<evidence type="ECO:0000259" key="1">
    <source>
        <dbReference type="Pfam" id="PF13460"/>
    </source>
</evidence>
<dbReference type="STRING" id="1121365.GCA_000375365_01125"/>
<protein>
    <submittedName>
        <fullName evidence="2">FMN reductase</fullName>
    </submittedName>
</protein>
<comment type="caution">
    <text evidence="2">The sequence shown here is derived from an EMBL/GenBank/DDBJ whole genome shotgun (WGS) entry which is preliminary data.</text>
</comment>
<reference evidence="2 3" key="1">
    <citation type="submission" date="2017-12" db="EMBL/GenBank/DDBJ databases">
        <title>Corynebacterium mastitidis 16-1433 Genome.</title>
        <authorList>
            <person name="Gulvik C.A."/>
        </authorList>
    </citation>
    <scope>NUCLEOTIDE SEQUENCE [LARGE SCALE GENOMIC DNA]</scope>
    <source>
        <strain evidence="2 3">16-1433</strain>
    </source>
</reference>
<organism evidence="2 3">
    <name type="scientific">Corynebacterium mastitidis</name>
    <dbReference type="NCBI Taxonomy" id="161890"/>
    <lineage>
        <taxon>Bacteria</taxon>
        <taxon>Bacillati</taxon>
        <taxon>Actinomycetota</taxon>
        <taxon>Actinomycetes</taxon>
        <taxon>Mycobacteriales</taxon>
        <taxon>Corynebacteriaceae</taxon>
        <taxon>Corynebacterium</taxon>
    </lineage>
</organism>